<reference evidence="3 4" key="1">
    <citation type="submission" date="2020-08" db="EMBL/GenBank/DDBJ databases">
        <title>Putative novel bacterial strains isolated from necrotic wheat leaf tissues caused by Xanthomonas translucens.</title>
        <authorList>
            <person name="Tambong J.T."/>
        </authorList>
    </citation>
    <scope>NUCLEOTIDE SEQUENCE [LARGE SCALE GENOMIC DNA]</scope>
    <source>
        <strain evidence="4">DOAB 1063</strain>
    </source>
</reference>
<protein>
    <recommendedName>
        <fullName evidence="1">Small-conductance mechanosensitive channel</fullName>
    </recommendedName>
</protein>
<comment type="subcellular location">
    <subcellularLocation>
        <location evidence="1">Cell inner membrane</location>
        <topology evidence="1">Multi-pass membrane protein</topology>
    </subcellularLocation>
</comment>
<feature type="compositionally biased region" description="Polar residues" evidence="2">
    <location>
        <begin position="437"/>
        <end position="447"/>
    </location>
</feature>
<feature type="transmembrane region" description="Helical" evidence="1">
    <location>
        <begin position="380"/>
        <end position="404"/>
    </location>
</feature>
<keyword evidence="1" id="KW-0406">Ion transport</keyword>
<keyword evidence="1" id="KW-0407">Ion channel</keyword>
<feature type="transmembrane region" description="Helical" evidence="1">
    <location>
        <begin position="283"/>
        <end position="303"/>
    </location>
</feature>
<feature type="region of interest" description="Disordered" evidence="2">
    <location>
        <begin position="427"/>
        <end position="463"/>
    </location>
</feature>
<dbReference type="PANTHER" id="PTHR30221">
    <property type="entry name" value="SMALL-CONDUCTANCE MECHANOSENSITIVE CHANNEL"/>
    <property type="match status" value="1"/>
</dbReference>
<dbReference type="PANTHER" id="PTHR30221:SF1">
    <property type="entry name" value="SMALL-CONDUCTANCE MECHANOSENSITIVE CHANNEL"/>
    <property type="match status" value="1"/>
</dbReference>
<feature type="transmembrane region" description="Helical" evidence="1">
    <location>
        <begin position="210"/>
        <end position="236"/>
    </location>
</feature>
<dbReference type="InterPro" id="IPR008910">
    <property type="entry name" value="MSC_TM_helix"/>
</dbReference>
<organism evidence="3 4">
    <name type="scientific">Sphingomonas albertensis</name>
    <dbReference type="NCBI Taxonomy" id="2762591"/>
    <lineage>
        <taxon>Bacteria</taxon>
        <taxon>Pseudomonadati</taxon>
        <taxon>Pseudomonadota</taxon>
        <taxon>Alphaproteobacteria</taxon>
        <taxon>Sphingomonadales</taxon>
        <taxon>Sphingomonadaceae</taxon>
        <taxon>Sphingomonas</taxon>
    </lineage>
</organism>
<keyword evidence="1" id="KW-0472">Membrane</keyword>
<proteinExistence type="inferred from homology"/>
<feature type="transmembrane region" description="Helical" evidence="1">
    <location>
        <begin position="182"/>
        <end position="204"/>
    </location>
</feature>
<comment type="caution">
    <text evidence="3">The sequence shown here is derived from an EMBL/GenBank/DDBJ whole genome shotgun (WGS) entry which is preliminary data.</text>
</comment>
<evidence type="ECO:0000256" key="2">
    <source>
        <dbReference type="SAM" id="MobiDB-lite"/>
    </source>
</evidence>
<feature type="transmembrane region" description="Helical" evidence="1">
    <location>
        <begin position="315"/>
        <end position="340"/>
    </location>
</feature>
<evidence type="ECO:0000256" key="1">
    <source>
        <dbReference type="RuleBase" id="RU369025"/>
    </source>
</evidence>
<keyword evidence="1" id="KW-1003">Cell membrane</keyword>
<comment type="similarity">
    <text evidence="1">Belongs to the MscS (TC 1.A.23) family.</text>
</comment>
<feature type="transmembrane region" description="Helical" evidence="1">
    <location>
        <begin position="87"/>
        <end position="111"/>
    </location>
</feature>
<comment type="subunit">
    <text evidence="1">Homoheptamer.</text>
</comment>
<dbReference type="RefSeq" id="WP_187504462.1">
    <property type="nucleotide sequence ID" value="NZ_CP162536.1"/>
</dbReference>
<dbReference type="Gene3D" id="1.10.287.1260">
    <property type="match status" value="2"/>
</dbReference>
<accession>A0ABR7AQR3</accession>
<name>A0ABR7AQR3_9SPHN</name>
<evidence type="ECO:0000313" key="4">
    <source>
        <dbReference type="Proteomes" id="UP000597613"/>
    </source>
</evidence>
<evidence type="ECO:0000313" key="3">
    <source>
        <dbReference type="EMBL" id="MBC3942800.1"/>
    </source>
</evidence>
<dbReference type="InterPro" id="IPR045275">
    <property type="entry name" value="MscS_archaea/bacteria_type"/>
</dbReference>
<keyword evidence="1" id="KW-0997">Cell inner membrane</keyword>
<keyword evidence="1" id="KW-0813">Transport</keyword>
<keyword evidence="4" id="KW-1185">Reference proteome</keyword>
<feature type="transmembrane region" description="Helical" evidence="1">
    <location>
        <begin position="33"/>
        <end position="50"/>
    </location>
</feature>
<gene>
    <name evidence="3" type="ORF">H8S47_14075</name>
</gene>
<feature type="compositionally biased region" description="Basic and acidic residues" evidence="2">
    <location>
        <begin position="448"/>
        <end position="463"/>
    </location>
</feature>
<keyword evidence="1" id="KW-1133">Transmembrane helix</keyword>
<comment type="caution">
    <text evidence="1">Lacks conserved residue(s) required for the propagation of feature annotation.</text>
</comment>
<dbReference type="NCBIfam" id="NF033912">
    <property type="entry name" value="msc"/>
    <property type="match status" value="1"/>
</dbReference>
<feature type="transmembrane region" description="Helical" evidence="1">
    <location>
        <begin position="352"/>
        <end position="374"/>
    </location>
</feature>
<dbReference type="EMBL" id="JACONT010000033">
    <property type="protein sequence ID" value="MBC3942800.1"/>
    <property type="molecule type" value="Genomic_DNA"/>
</dbReference>
<feature type="transmembrane region" description="Helical" evidence="1">
    <location>
        <begin position="123"/>
        <end position="141"/>
    </location>
</feature>
<dbReference type="Proteomes" id="UP000597613">
    <property type="component" value="Unassembled WGS sequence"/>
</dbReference>
<sequence>MQDVTYAGDTVVSNTRDFGAQAWSYVEIWTPRIIAALIILVIGWAVARAVKWGVAKLVNKTPLAIHANEPNANPRNPTTIGAQVGDAAYWVVLLIALFLATQPLGLAGATGPLGDMLQGFGQAVPRIIGAALIFFLGYVLAKVAKKAVEAVITASHVERFSTHVGATKPSDPTMLPRTIGGIVFALIIIPVSIAALDTLNIAAISQPATAMLRIILDAIPHVIAAGMILAVAYVIAKFASRLLTQFLATTGFDRTVGSIGIFGNVENRELSATGPSFVPSKTVGTGAFVAILIFGLMEAFRQLNFAYGSQIMAEVLTLFGQVVFGAIIIFASVVIARFVAHAIERNGDQGTRVAAPVVRIAIIVLGTAIGLRFMGLADDIINLAFGLLLGAIAVAFALAFGLGGRDAAGSAVKRMLDGAKADDNVATKRSLGEETTAESMNRAQSGSFEDRNDARDVTDTPRF</sequence>
<keyword evidence="1" id="KW-0812">Transmembrane</keyword>
<dbReference type="Pfam" id="PF05552">
    <property type="entry name" value="MS_channel_1st_1"/>
    <property type="match status" value="3"/>
</dbReference>
<comment type="function">
    <text evidence="1">Mechanosensitive channel that participates in the regulation of osmotic pressure changes within the cell, opening in response to stretch forces in the membrane lipid bilayer, without the need for other proteins. Contributes to normal resistance to hypoosmotic shock. Forms an ion channel of 1.0 nanosiemens conductance with a slight preference for anions.</text>
</comment>